<keyword evidence="3" id="KW-0378">Hydrolase</keyword>
<evidence type="ECO:0000313" key="10">
    <source>
        <dbReference type="Proteomes" id="UP000265020"/>
    </source>
</evidence>
<dbReference type="STRING" id="28743.ENSCVAP00000003268"/>
<feature type="domain" description="Peptidase S1" evidence="8">
    <location>
        <begin position="24"/>
        <end position="217"/>
    </location>
</feature>
<dbReference type="Proteomes" id="UP000265020">
    <property type="component" value="Unassembled WGS sequence"/>
</dbReference>
<organism evidence="9 10">
    <name type="scientific">Cyprinodon variegatus</name>
    <name type="common">Sheepshead minnow</name>
    <dbReference type="NCBI Taxonomy" id="28743"/>
    <lineage>
        <taxon>Eukaryota</taxon>
        <taxon>Metazoa</taxon>
        <taxon>Chordata</taxon>
        <taxon>Craniata</taxon>
        <taxon>Vertebrata</taxon>
        <taxon>Euteleostomi</taxon>
        <taxon>Actinopterygii</taxon>
        <taxon>Neopterygii</taxon>
        <taxon>Teleostei</taxon>
        <taxon>Neoteleostei</taxon>
        <taxon>Acanthomorphata</taxon>
        <taxon>Ovalentaria</taxon>
        <taxon>Atherinomorphae</taxon>
        <taxon>Cyprinodontiformes</taxon>
        <taxon>Cyprinodontidae</taxon>
        <taxon>Cyprinodon</taxon>
    </lineage>
</organism>
<dbReference type="PANTHER" id="PTHR24253:SF144">
    <property type="entry name" value="CHYMOTRYPSIN-LIKE PROTEASE CTRL-1-RELATED"/>
    <property type="match status" value="1"/>
</dbReference>
<keyword evidence="2" id="KW-0732">Signal</keyword>
<keyword evidence="5" id="KW-1015">Disulfide bond</keyword>
<evidence type="ECO:0000256" key="2">
    <source>
        <dbReference type="ARBA" id="ARBA00022729"/>
    </source>
</evidence>
<dbReference type="GeneTree" id="ENSGT00940000163160"/>
<keyword evidence="7" id="KW-0472">Membrane</keyword>
<reference evidence="9" key="2">
    <citation type="submission" date="2025-09" db="UniProtKB">
        <authorList>
            <consortium name="Ensembl"/>
        </authorList>
    </citation>
    <scope>IDENTIFICATION</scope>
</reference>
<dbReference type="SUPFAM" id="SSF50494">
    <property type="entry name" value="Trypsin-like serine proteases"/>
    <property type="match status" value="1"/>
</dbReference>
<dbReference type="InterPro" id="IPR001314">
    <property type="entry name" value="Peptidase_S1A"/>
</dbReference>
<evidence type="ECO:0000256" key="5">
    <source>
        <dbReference type="ARBA" id="ARBA00023157"/>
    </source>
</evidence>
<keyword evidence="4" id="KW-0720">Serine protease</keyword>
<dbReference type="Pfam" id="PF00089">
    <property type="entry name" value="Trypsin"/>
    <property type="match status" value="1"/>
</dbReference>
<keyword evidence="7" id="KW-0812">Transmembrane</keyword>
<evidence type="ECO:0000256" key="1">
    <source>
        <dbReference type="ARBA" id="ARBA00022670"/>
    </source>
</evidence>
<evidence type="ECO:0000256" key="4">
    <source>
        <dbReference type="ARBA" id="ARBA00022825"/>
    </source>
</evidence>
<dbReference type="FunFam" id="2.40.10.10:FF:000068">
    <property type="entry name" value="transmembrane protease serine 2"/>
    <property type="match status" value="1"/>
</dbReference>
<dbReference type="GO" id="GO:0006508">
    <property type="term" value="P:proteolysis"/>
    <property type="evidence" value="ECO:0007669"/>
    <property type="project" value="UniProtKB-KW"/>
</dbReference>
<evidence type="ECO:0000259" key="8">
    <source>
        <dbReference type="PROSITE" id="PS50240"/>
    </source>
</evidence>
<dbReference type="PANTHER" id="PTHR24253">
    <property type="entry name" value="TRANSMEMBRANE PROTEASE SERINE"/>
    <property type="match status" value="1"/>
</dbReference>
<name>A0A3Q2CE49_CYPVA</name>
<keyword evidence="6" id="KW-0325">Glycoprotein</keyword>
<keyword evidence="7" id="KW-1133">Transmembrane helix</keyword>
<reference evidence="9" key="1">
    <citation type="submission" date="2025-08" db="UniProtKB">
        <authorList>
            <consortium name="Ensembl"/>
        </authorList>
    </citation>
    <scope>IDENTIFICATION</scope>
</reference>
<protein>
    <submittedName>
        <fullName evidence="9">Serine protease 27-like</fullName>
    </submittedName>
</protein>
<dbReference type="Gene3D" id="2.40.10.10">
    <property type="entry name" value="Trypsin-like serine proteases"/>
    <property type="match status" value="3"/>
</dbReference>
<feature type="transmembrane region" description="Helical" evidence="7">
    <location>
        <begin position="211"/>
        <end position="239"/>
    </location>
</feature>
<dbReference type="InterPro" id="IPR001254">
    <property type="entry name" value="Trypsin_dom"/>
</dbReference>
<dbReference type="OMA" id="ESSCFIA"/>
<dbReference type="AlphaFoldDB" id="A0A3Q2CE49"/>
<proteinExistence type="predicted"/>
<dbReference type="PRINTS" id="PR00722">
    <property type="entry name" value="CHYMOTRYPSIN"/>
</dbReference>
<evidence type="ECO:0000256" key="6">
    <source>
        <dbReference type="ARBA" id="ARBA00023180"/>
    </source>
</evidence>
<dbReference type="InterPro" id="IPR009003">
    <property type="entry name" value="Peptidase_S1_PA"/>
</dbReference>
<evidence type="ECO:0000256" key="3">
    <source>
        <dbReference type="ARBA" id="ARBA00022801"/>
    </source>
</evidence>
<dbReference type="GO" id="GO:0004252">
    <property type="term" value="F:serine-type endopeptidase activity"/>
    <property type="evidence" value="ECO:0007669"/>
    <property type="project" value="InterPro"/>
</dbReference>
<keyword evidence="1" id="KW-0645">Protease</keyword>
<evidence type="ECO:0000256" key="7">
    <source>
        <dbReference type="SAM" id="Phobius"/>
    </source>
</evidence>
<dbReference type="PROSITE" id="PS50240">
    <property type="entry name" value="TRYPSIN_DOM"/>
    <property type="match status" value="1"/>
</dbReference>
<evidence type="ECO:0000313" key="9">
    <source>
        <dbReference type="Ensembl" id="ENSCVAP00000003268.1"/>
    </source>
</evidence>
<sequence length="241" mass="27445">MIVFLSKGINTQHACARSPINSRILGGQDASPGAWPWHVTLTHNGWVFCQGSLITDQWVLTAARCSRSSYLSGAVLHLGANNQSRYGEETRRVHSIVCHQDYEAYYSVGDNDICLLKMSAPVNFTDYIQPVCLASEESTFYDGTASWVTGFGSNGHYYYPDTFQVVDVSVFGNNKCSCFYRNSYYYYYYGNLHSITENMMCAGSENGSKTAYYVTTCFLFILFFFFFFFTNIFFFLCLVKY</sequence>
<accession>A0A3Q2CE49</accession>
<dbReference type="InterPro" id="IPR043504">
    <property type="entry name" value="Peptidase_S1_PA_chymotrypsin"/>
</dbReference>
<dbReference type="Ensembl" id="ENSCVAT00000010321.1">
    <property type="protein sequence ID" value="ENSCVAP00000003268.1"/>
    <property type="gene ID" value="ENSCVAG00000004431.1"/>
</dbReference>
<dbReference type="CDD" id="cd00190">
    <property type="entry name" value="Tryp_SPc"/>
    <property type="match status" value="1"/>
</dbReference>
<dbReference type="SMART" id="SM00020">
    <property type="entry name" value="Tryp_SPc"/>
    <property type="match status" value="1"/>
</dbReference>
<keyword evidence="10" id="KW-1185">Reference proteome</keyword>